<keyword evidence="3" id="KW-0813">Transport</keyword>
<feature type="transmembrane region" description="Helical" evidence="8">
    <location>
        <begin position="190"/>
        <end position="210"/>
    </location>
</feature>
<dbReference type="OrthoDB" id="369870at2"/>
<evidence type="ECO:0000313" key="11">
    <source>
        <dbReference type="Proteomes" id="UP000448867"/>
    </source>
</evidence>
<dbReference type="NCBIfam" id="TIGR00688">
    <property type="entry name" value="rarD"/>
    <property type="match status" value="1"/>
</dbReference>
<evidence type="ECO:0000256" key="1">
    <source>
        <dbReference type="ARBA" id="ARBA00004651"/>
    </source>
</evidence>
<dbReference type="RefSeq" id="WP_154308071.1">
    <property type="nucleotide sequence ID" value="NZ_WKKI01000023.1"/>
</dbReference>
<evidence type="ECO:0000256" key="4">
    <source>
        <dbReference type="ARBA" id="ARBA00022475"/>
    </source>
</evidence>
<dbReference type="InterPro" id="IPR000620">
    <property type="entry name" value="EamA_dom"/>
</dbReference>
<keyword evidence="4" id="KW-1003">Cell membrane</keyword>
<dbReference type="PANTHER" id="PTHR22911:SF137">
    <property type="entry name" value="SOLUTE CARRIER FAMILY 35 MEMBER G2-RELATED"/>
    <property type="match status" value="1"/>
</dbReference>
<dbReference type="InterPro" id="IPR037185">
    <property type="entry name" value="EmrE-like"/>
</dbReference>
<keyword evidence="6 8" id="KW-1133">Transmembrane helix</keyword>
<evidence type="ECO:0000256" key="7">
    <source>
        <dbReference type="ARBA" id="ARBA00023136"/>
    </source>
</evidence>
<evidence type="ECO:0000256" key="6">
    <source>
        <dbReference type="ARBA" id="ARBA00022989"/>
    </source>
</evidence>
<feature type="transmembrane region" description="Helical" evidence="8">
    <location>
        <begin position="271"/>
        <end position="290"/>
    </location>
</feature>
<organism evidence="10 11">
    <name type="scientific">Metabacillus lacus</name>
    <dbReference type="NCBI Taxonomy" id="1983721"/>
    <lineage>
        <taxon>Bacteria</taxon>
        <taxon>Bacillati</taxon>
        <taxon>Bacillota</taxon>
        <taxon>Bacilli</taxon>
        <taxon>Bacillales</taxon>
        <taxon>Bacillaceae</taxon>
        <taxon>Metabacillus</taxon>
    </lineage>
</organism>
<proteinExistence type="inferred from homology"/>
<keyword evidence="11" id="KW-1185">Reference proteome</keyword>
<comment type="similarity">
    <text evidence="2">Belongs to the EamA transporter family.</text>
</comment>
<feature type="transmembrane region" description="Helical" evidence="8">
    <location>
        <begin position="110"/>
        <end position="127"/>
    </location>
</feature>
<dbReference type="GO" id="GO:0005886">
    <property type="term" value="C:plasma membrane"/>
    <property type="evidence" value="ECO:0007669"/>
    <property type="project" value="UniProtKB-SubCell"/>
</dbReference>
<dbReference type="PANTHER" id="PTHR22911">
    <property type="entry name" value="ACYL-MALONYL CONDENSING ENZYME-RELATED"/>
    <property type="match status" value="1"/>
</dbReference>
<feature type="transmembrane region" description="Helical" evidence="8">
    <location>
        <begin position="41"/>
        <end position="58"/>
    </location>
</feature>
<feature type="domain" description="EamA" evidence="9">
    <location>
        <begin position="159"/>
        <end position="288"/>
    </location>
</feature>
<evidence type="ECO:0000256" key="5">
    <source>
        <dbReference type="ARBA" id="ARBA00022692"/>
    </source>
</evidence>
<dbReference type="SUPFAM" id="SSF103481">
    <property type="entry name" value="Multidrug resistance efflux transporter EmrE"/>
    <property type="match status" value="2"/>
</dbReference>
<comment type="subcellular location">
    <subcellularLocation>
        <location evidence="1">Cell membrane</location>
        <topology evidence="1">Multi-pass membrane protein</topology>
    </subcellularLocation>
</comment>
<dbReference type="AlphaFoldDB" id="A0A7X2J0A3"/>
<evidence type="ECO:0000313" key="10">
    <source>
        <dbReference type="EMBL" id="MRX72914.1"/>
    </source>
</evidence>
<feature type="domain" description="EamA" evidence="9">
    <location>
        <begin position="10"/>
        <end position="150"/>
    </location>
</feature>
<dbReference type="Proteomes" id="UP000448867">
    <property type="component" value="Unassembled WGS sequence"/>
</dbReference>
<comment type="caution">
    <text evidence="10">The sequence shown here is derived from an EMBL/GenBank/DDBJ whole genome shotgun (WGS) entry which is preliminary data.</text>
</comment>
<keyword evidence="5 8" id="KW-0812">Transmembrane</keyword>
<gene>
    <name evidence="10" type="primary">rarD</name>
    <name evidence="10" type="ORF">GJU40_12260</name>
</gene>
<dbReference type="Pfam" id="PF00892">
    <property type="entry name" value="EamA"/>
    <property type="match status" value="2"/>
</dbReference>
<accession>A0A7X2J0A3</accession>
<feature type="transmembrane region" description="Helical" evidence="8">
    <location>
        <begin position="241"/>
        <end position="264"/>
    </location>
</feature>
<evidence type="ECO:0000256" key="3">
    <source>
        <dbReference type="ARBA" id="ARBA00022448"/>
    </source>
</evidence>
<dbReference type="EMBL" id="WKKI01000023">
    <property type="protein sequence ID" value="MRX72914.1"/>
    <property type="molecule type" value="Genomic_DNA"/>
</dbReference>
<sequence length="310" mass="34441">MENNPSAYKSGIVFTALSYLLWGILPVYWKLVETVPADEILAHRILWSFIFMLILITFTRQWTPFISILYQMKKRPLLIVSLCVSSLLISTNWFVYIWAVNNAHMVDASLGYYINPLVSVLLGMIFLKEKLNLWQQSSFLLAGAGVLITTIHYGIFPWVAVILALSFGLYGLTKKVTKLNSTIGLTFETMAVLPAAIIYLAFAGGASSFADWDSMTMLLLVGAGVVTAVPLLLFASGAQRIPLFMVGILQYIAPTITLFLGVIIYGEPFSAVELVTFILIWSALLLFTFSQSRVLKALELKVTKKKTASM</sequence>
<evidence type="ECO:0000259" key="9">
    <source>
        <dbReference type="Pfam" id="PF00892"/>
    </source>
</evidence>
<name>A0A7X2J0A3_9BACI</name>
<feature type="transmembrane region" description="Helical" evidence="8">
    <location>
        <begin position="78"/>
        <end position="98"/>
    </location>
</feature>
<keyword evidence="7 8" id="KW-0472">Membrane</keyword>
<protein>
    <submittedName>
        <fullName evidence="10">EamA family transporter RarD</fullName>
    </submittedName>
</protein>
<feature type="transmembrane region" description="Helical" evidence="8">
    <location>
        <begin position="12"/>
        <end position="29"/>
    </location>
</feature>
<evidence type="ECO:0000256" key="8">
    <source>
        <dbReference type="SAM" id="Phobius"/>
    </source>
</evidence>
<dbReference type="InterPro" id="IPR004626">
    <property type="entry name" value="RarD"/>
</dbReference>
<feature type="transmembrane region" description="Helical" evidence="8">
    <location>
        <begin position="217"/>
        <end position="235"/>
    </location>
</feature>
<feature type="transmembrane region" description="Helical" evidence="8">
    <location>
        <begin position="139"/>
        <end position="170"/>
    </location>
</feature>
<evidence type="ECO:0000256" key="2">
    <source>
        <dbReference type="ARBA" id="ARBA00007362"/>
    </source>
</evidence>
<reference evidence="10 11" key="1">
    <citation type="submission" date="2019-11" db="EMBL/GenBank/DDBJ databases">
        <title>Bacillus lacus genome.</title>
        <authorList>
            <person name="Allen C.J."/>
            <person name="Newman J.D."/>
        </authorList>
    </citation>
    <scope>NUCLEOTIDE SEQUENCE [LARGE SCALE GENOMIC DNA]</scope>
    <source>
        <strain evidence="10 11">KCTC 33946</strain>
    </source>
</reference>